<dbReference type="Proteomes" id="UP000319383">
    <property type="component" value="Chromosome"/>
</dbReference>
<keyword evidence="3" id="KW-1185">Reference proteome</keyword>
<evidence type="ECO:0000256" key="1">
    <source>
        <dbReference type="SAM" id="SignalP"/>
    </source>
</evidence>
<dbReference type="EMBL" id="CP036276">
    <property type="protein sequence ID" value="QDU45811.1"/>
    <property type="molecule type" value="Genomic_DNA"/>
</dbReference>
<reference evidence="2 3" key="1">
    <citation type="submission" date="2019-02" db="EMBL/GenBank/DDBJ databases">
        <title>Deep-cultivation of Planctomycetes and their phenomic and genomic characterization uncovers novel biology.</title>
        <authorList>
            <person name="Wiegand S."/>
            <person name="Jogler M."/>
            <person name="Boedeker C."/>
            <person name="Pinto D."/>
            <person name="Vollmers J."/>
            <person name="Rivas-Marin E."/>
            <person name="Kohn T."/>
            <person name="Peeters S.H."/>
            <person name="Heuer A."/>
            <person name="Rast P."/>
            <person name="Oberbeckmann S."/>
            <person name="Bunk B."/>
            <person name="Jeske O."/>
            <person name="Meyerdierks A."/>
            <person name="Storesund J.E."/>
            <person name="Kallscheuer N."/>
            <person name="Luecker S."/>
            <person name="Lage O.M."/>
            <person name="Pohl T."/>
            <person name="Merkel B.J."/>
            <person name="Hornburger P."/>
            <person name="Mueller R.-W."/>
            <person name="Bruemmer F."/>
            <person name="Labrenz M."/>
            <person name="Spormann A.M."/>
            <person name="Op den Camp H."/>
            <person name="Overmann J."/>
            <person name="Amann R."/>
            <person name="Jetten M.S.M."/>
            <person name="Mascher T."/>
            <person name="Medema M.H."/>
            <person name="Devos D.P."/>
            <person name="Kaster A.-K."/>
            <person name="Ovreas L."/>
            <person name="Rohde M."/>
            <person name="Galperin M.Y."/>
            <person name="Jogler C."/>
        </authorList>
    </citation>
    <scope>NUCLEOTIDE SEQUENCE [LARGE SCALE GENOMIC DNA]</scope>
    <source>
        <strain evidence="2 3">Mal52</strain>
    </source>
</reference>
<feature type="chain" id="PRO_5021902763" description="Methane oxygenase PmoA" evidence="1">
    <location>
        <begin position="23"/>
        <end position="404"/>
    </location>
</feature>
<dbReference type="AlphaFoldDB" id="A0A517ZTJ8"/>
<protein>
    <recommendedName>
        <fullName evidence="4">Methane oxygenase PmoA</fullName>
    </recommendedName>
</protein>
<dbReference type="InterPro" id="IPR029475">
    <property type="entry name" value="DUF6807"/>
</dbReference>
<feature type="signal peptide" evidence="1">
    <location>
        <begin position="1"/>
        <end position="22"/>
    </location>
</feature>
<name>A0A517ZTJ8_9PLAN</name>
<accession>A0A517ZTJ8</accession>
<evidence type="ECO:0008006" key="4">
    <source>
        <dbReference type="Google" id="ProtNLM"/>
    </source>
</evidence>
<keyword evidence="1" id="KW-0732">Signal</keyword>
<evidence type="ECO:0000313" key="3">
    <source>
        <dbReference type="Proteomes" id="UP000319383"/>
    </source>
</evidence>
<sequence precursor="true">MNTVRVSLFVGALLSVPLLAVAEPVTLKLQAGKQDRLSTPVFWELPAALRKASGFTLTRGEDGKNVPVQITQDDPPRIMWILDEELKAGQSRRYRMTPTAESSAAAAVTCRDNGRQLVVAVGDKPVLHYNHAVVPAPNADEAYYARSGYLHPLFAPDGQVLTGDFAPDHPHQHGVMFAWTNTTFEGRDINFWDQKSQAAKIEHVAIGETFEGQVAGGFRASLRHTDLTAPEGPKPVLDETWEVRVYNVSDGFLFDVHSTQRCAGDSPLTINQYHYGGMAIRGRREWLKAEGAEFLTSAGKTRDNGNHSRPDWVTMSGQLEGRPYDVTMFASPSNFRAPQPVRLHPSKPYFVFAPLVLGEFQIRPGTPYESRYRFHVAQGAPDVKRTQQLWQDYADPPQVTLIND</sequence>
<dbReference type="RefSeq" id="WP_145378353.1">
    <property type="nucleotide sequence ID" value="NZ_CP036276.1"/>
</dbReference>
<gene>
    <name evidence="2" type="ORF">Mal52_43070</name>
</gene>
<dbReference type="KEGG" id="sdyn:Mal52_43070"/>
<dbReference type="Pfam" id="PF14100">
    <property type="entry name" value="DUF6807"/>
    <property type="match status" value="1"/>
</dbReference>
<proteinExistence type="predicted"/>
<evidence type="ECO:0000313" key="2">
    <source>
        <dbReference type="EMBL" id="QDU45811.1"/>
    </source>
</evidence>
<organism evidence="2 3">
    <name type="scientific">Symmachiella dynata</name>
    <dbReference type="NCBI Taxonomy" id="2527995"/>
    <lineage>
        <taxon>Bacteria</taxon>
        <taxon>Pseudomonadati</taxon>
        <taxon>Planctomycetota</taxon>
        <taxon>Planctomycetia</taxon>
        <taxon>Planctomycetales</taxon>
        <taxon>Planctomycetaceae</taxon>
        <taxon>Symmachiella</taxon>
    </lineage>
</organism>